<dbReference type="OrthoDB" id="3650366at2759"/>
<evidence type="ECO:0000313" key="2">
    <source>
        <dbReference type="Proteomes" id="UP000559256"/>
    </source>
</evidence>
<dbReference type="EMBL" id="JAACJM010000009">
    <property type="protein sequence ID" value="KAF5371141.1"/>
    <property type="molecule type" value="Genomic_DNA"/>
</dbReference>
<dbReference type="PANTHER" id="PTHR48312">
    <property type="match status" value="1"/>
</dbReference>
<proteinExistence type="predicted"/>
<protein>
    <recommendedName>
        <fullName evidence="3">Sulfotransferase</fullName>
    </recommendedName>
</protein>
<name>A0A8H5GU70_9AGAR</name>
<keyword evidence="2" id="KW-1185">Reference proteome</keyword>
<evidence type="ECO:0000313" key="1">
    <source>
        <dbReference type="EMBL" id="KAF5371141.1"/>
    </source>
</evidence>
<accession>A0A8H5GU70</accession>
<dbReference type="InterPro" id="IPR027417">
    <property type="entry name" value="P-loop_NTPase"/>
</dbReference>
<dbReference type="SUPFAM" id="SSF52540">
    <property type="entry name" value="P-loop containing nucleoside triphosphate hydrolases"/>
    <property type="match status" value="1"/>
</dbReference>
<organism evidence="1 2">
    <name type="scientific">Tetrapyrgos nigripes</name>
    <dbReference type="NCBI Taxonomy" id="182062"/>
    <lineage>
        <taxon>Eukaryota</taxon>
        <taxon>Fungi</taxon>
        <taxon>Dikarya</taxon>
        <taxon>Basidiomycota</taxon>
        <taxon>Agaricomycotina</taxon>
        <taxon>Agaricomycetes</taxon>
        <taxon>Agaricomycetidae</taxon>
        <taxon>Agaricales</taxon>
        <taxon>Marasmiineae</taxon>
        <taxon>Marasmiaceae</taxon>
        <taxon>Tetrapyrgos</taxon>
    </lineage>
</organism>
<dbReference type="AlphaFoldDB" id="A0A8H5GU70"/>
<dbReference type="Gene3D" id="3.40.50.300">
    <property type="entry name" value="P-loop containing nucleotide triphosphate hydrolases"/>
    <property type="match status" value="1"/>
</dbReference>
<sequence>MNTQHQPSNPLRLFIFGHPRTRTNLFCRLWHNHPDVLEKQYPLMEPWVYGPERQEIRERILPPGKMEQHVKDTFQAGFDGLQELIAVAEAEGKLPIVKEHVYHMMDAISLCAHLSLSYEGRPKPSLTDRQLDIPESERVYDRNIFGEPSDLPIPNPTILPERFLKTLSPIFVIRHPAKAFPSYLRVCSAYGGSVFDDAFRINASYKWQRLLYDCYDAYFKAKDIKLGSNGAPSDVVNGYGNGYGNGHAHSHKIWPVVLNGDDLVVDAERVMQKLCCYTGLDASKICYSWESEENTCQDAISQALWNQVQNSTGIIKDPTCSKPVAIAEEAKKWTKEWDEEVAKKLAEFCEAAMDDYKYLLQFSI</sequence>
<dbReference type="Proteomes" id="UP000559256">
    <property type="component" value="Unassembled WGS sequence"/>
</dbReference>
<evidence type="ECO:0008006" key="3">
    <source>
        <dbReference type="Google" id="ProtNLM"/>
    </source>
</evidence>
<comment type="caution">
    <text evidence="1">The sequence shown here is derived from an EMBL/GenBank/DDBJ whole genome shotgun (WGS) entry which is preliminary data.</text>
</comment>
<dbReference type="PANTHER" id="PTHR48312:SF1">
    <property type="entry name" value="SULFOTRANSFERASE"/>
    <property type="match status" value="1"/>
</dbReference>
<reference evidence="1 2" key="1">
    <citation type="journal article" date="2020" name="ISME J.">
        <title>Uncovering the hidden diversity of litter-decomposition mechanisms in mushroom-forming fungi.</title>
        <authorList>
            <person name="Floudas D."/>
            <person name="Bentzer J."/>
            <person name="Ahren D."/>
            <person name="Johansson T."/>
            <person name="Persson P."/>
            <person name="Tunlid A."/>
        </authorList>
    </citation>
    <scope>NUCLEOTIDE SEQUENCE [LARGE SCALE GENOMIC DNA]</scope>
    <source>
        <strain evidence="1 2">CBS 291.85</strain>
    </source>
</reference>
<gene>
    <name evidence="1" type="ORF">D9758_004113</name>
</gene>